<sequence length="215" mass="22004">MGTNPQYNANANDLPDTGKLATWQKVVLGAITVVAAAVILAPVAIVLAEGCLATAPVCAAEIAEMATGGASGGSAVVGGAALGGSLKFVNAAEPGAPRNWYNCGACSIATDSTLAGKPMKAWDSVVLAPEAMEDYFGSTFKYQKSGASGVSKELLKAGDGSRRVIFAWQEGSNIGHFFNAVNHGGNVKFLDGQAGGYADMDWDHWEFMPTGGGAR</sequence>
<evidence type="ECO:0000313" key="2">
    <source>
        <dbReference type="Proteomes" id="UP001348369"/>
    </source>
</evidence>
<accession>A0ACD4ZBH4</accession>
<dbReference type="Proteomes" id="UP001348369">
    <property type="component" value="Chromosome"/>
</dbReference>
<dbReference type="EMBL" id="CP109109">
    <property type="protein sequence ID" value="WSB95705.1"/>
    <property type="molecule type" value="Genomic_DNA"/>
</dbReference>
<keyword evidence="2" id="KW-1185">Reference proteome</keyword>
<reference evidence="1" key="1">
    <citation type="submission" date="2022-10" db="EMBL/GenBank/DDBJ databases">
        <title>The complete genomes of actinobacterial strains from the NBC collection.</title>
        <authorList>
            <person name="Joergensen T.S."/>
            <person name="Alvarez Arevalo M."/>
            <person name="Sterndorff E.B."/>
            <person name="Faurdal D."/>
            <person name="Vuksanovic O."/>
            <person name="Mourched A.-S."/>
            <person name="Charusanti P."/>
            <person name="Shaw S."/>
            <person name="Blin K."/>
            <person name="Weber T."/>
        </authorList>
    </citation>
    <scope>NUCLEOTIDE SEQUENCE</scope>
    <source>
        <strain evidence="1">NBC 01771</strain>
    </source>
</reference>
<name>A0ACD4ZBH4_9ACTN</name>
<protein>
    <submittedName>
        <fullName evidence="1">Toxin glutamine deamidase domain-containing protein</fullName>
    </submittedName>
</protein>
<evidence type="ECO:0000313" key="1">
    <source>
        <dbReference type="EMBL" id="WSB95705.1"/>
    </source>
</evidence>
<organism evidence="1 2">
    <name type="scientific">Streptomyces scopuliridis</name>
    <dbReference type="NCBI Taxonomy" id="452529"/>
    <lineage>
        <taxon>Bacteria</taxon>
        <taxon>Bacillati</taxon>
        <taxon>Actinomycetota</taxon>
        <taxon>Actinomycetes</taxon>
        <taxon>Kitasatosporales</taxon>
        <taxon>Streptomycetaceae</taxon>
        <taxon>Streptomyces</taxon>
    </lineage>
</organism>
<gene>
    <name evidence="1" type="ORF">OG835_00735</name>
</gene>
<proteinExistence type="predicted"/>